<dbReference type="KEGG" id="dce:O6P33_12215"/>
<keyword evidence="2" id="KW-0732">Signal</keyword>
<reference evidence="3 4" key="1">
    <citation type="submission" date="2022-12" db="EMBL/GenBank/DDBJ databases">
        <title>Coexistence and Characterization of a Novel Tigecycline Resistance gene tet(X) variant and blaNDM-1 in a Pseudomonas caeni Isolate of Chicken Origin.</title>
        <authorList>
            <person name="Lu X."/>
            <person name="Zhang L."/>
            <person name="Li R."/>
            <person name="Wang Z."/>
        </authorList>
    </citation>
    <scope>NUCLEOTIDE SEQUENCE [LARGE SCALE GENOMIC DNA]</scope>
    <source>
        <strain evidence="3 4">CE14</strain>
    </source>
</reference>
<protein>
    <recommendedName>
        <fullName evidence="5">Lipoprotein</fullName>
    </recommendedName>
</protein>
<keyword evidence="4" id="KW-1185">Reference proteome</keyword>
<evidence type="ECO:0000256" key="1">
    <source>
        <dbReference type="SAM" id="Coils"/>
    </source>
</evidence>
<feature type="chain" id="PRO_5041990010" description="Lipoprotein" evidence="2">
    <location>
        <begin position="26"/>
        <end position="164"/>
    </location>
</feature>
<evidence type="ECO:0000256" key="2">
    <source>
        <dbReference type="SAM" id="SignalP"/>
    </source>
</evidence>
<dbReference type="RefSeq" id="WP_269818049.1">
    <property type="nucleotide sequence ID" value="NZ_CP114976.1"/>
</dbReference>
<feature type="coiled-coil region" evidence="1">
    <location>
        <begin position="78"/>
        <end position="161"/>
    </location>
</feature>
<evidence type="ECO:0000313" key="3">
    <source>
        <dbReference type="EMBL" id="WBE25104.1"/>
    </source>
</evidence>
<name>A0AAF0AIK3_9GAMM</name>
<organism evidence="3 4">
    <name type="scientific">Denitrificimonas caeni</name>
    <dbReference type="NCBI Taxonomy" id="521720"/>
    <lineage>
        <taxon>Bacteria</taxon>
        <taxon>Pseudomonadati</taxon>
        <taxon>Pseudomonadota</taxon>
        <taxon>Gammaproteobacteria</taxon>
        <taxon>Pseudomonadales</taxon>
        <taxon>Pseudomonadaceae</taxon>
        <taxon>Denitrificimonas</taxon>
    </lineage>
</organism>
<dbReference type="EMBL" id="CP114976">
    <property type="protein sequence ID" value="WBE25104.1"/>
    <property type="molecule type" value="Genomic_DNA"/>
</dbReference>
<proteinExistence type="predicted"/>
<feature type="signal peptide" evidence="2">
    <location>
        <begin position="1"/>
        <end position="25"/>
    </location>
</feature>
<accession>A0AAF0AIK3</accession>
<gene>
    <name evidence="3" type="ORF">O6P33_12215</name>
</gene>
<sequence>MNKLVLRGCLFSLALLSGCASQVQCDSTKTDPSMLEKLNCDVGGGYQRQVQQGEQNVLDARAQNELFRAVYADIDAQRKAVRQDLVGQQQDMAKLQSNLDNLLSQLKKKYAGKQDILQKITELERQAKSLQQSNSNDPDVISAKQQQLVELQRKISHLELSLGY</sequence>
<dbReference type="AlphaFoldDB" id="A0AAF0AIK3"/>
<dbReference type="Proteomes" id="UP001212189">
    <property type="component" value="Chromosome"/>
</dbReference>
<evidence type="ECO:0000313" key="4">
    <source>
        <dbReference type="Proteomes" id="UP001212189"/>
    </source>
</evidence>
<dbReference type="PROSITE" id="PS51257">
    <property type="entry name" value="PROKAR_LIPOPROTEIN"/>
    <property type="match status" value="1"/>
</dbReference>
<evidence type="ECO:0008006" key="5">
    <source>
        <dbReference type="Google" id="ProtNLM"/>
    </source>
</evidence>
<keyword evidence="1" id="KW-0175">Coiled coil</keyword>